<evidence type="ECO:0000259" key="1">
    <source>
        <dbReference type="PROSITE" id="PS51186"/>
    </source>
</evidence>
<gene>
    <name evidence="2" type="ORF">JN11_00439</name>
</gene>
<dbReference type="OrthoDB" id="9796171at2"/>
<dbReference type="SUPFAM" id="SSF55729">
    <property type="entry name" value="Acyl-CoA N-acyltransferases (Nat)"/>
    <property type="match status" value="1"/>
</dbReference>
<dbReference type="InterPro" id="IPR000182">
    <property type="entry name" value="GNAT_dom"/>
</dbReference>
<keyword evidence="2" id="KW-0012">Acyltransferase</keyword>
<reference evidence="2 3" key="1">
    <citation type="submission" date="2019-07" db="EMBL/GenBank/DDBJ databases">
        <title>Genomic Encyclopedia of Archaeal and Bacterial Type Strains, Phase II (KMG-II): from individual species to whole genera.</title>
        <authorList>
            <person name="Goeker M."/>
        </authorList>
    </citation>
    <scope>NUCLEOTIDE SEQUENCE [LARGE SCALE GENOMIC DNA]</scope>
    <source>
        <strain evidence="2 3">ATCC BAA-1854</strain>
    </source>
</reference>
<organism evidence="2 3">
    <name type="scientific">Mucilaginibacter frigoritolerans</name>
    <dbReference type="NCBI Taxonomy" id="652788"/>
    <lineage>
        <taxon>Bacteria</taxon>
        <taxon>Pseudomonadati</taxon>
        <taxon>Bacteroidota</taxon>
        <taxon>Sphingobacteriia</taxon>
        <taxon>Sphingobacteriales</taxon>
        <taxon>Sphingobacteriaceae</taxon>
        <taxon>Mucilaginibacter</taxon>
    </lineage>
</organism>
<dbReference type="GO" id="GO:0016747">
    <property type="term" value="F:acyltransferase activity, transferring groups other than amino-acyl groups"/>
    <property type="evidence" value="ECO:0007669"/>
    <property type="project" value="InterPro"/>
</dbReference>
<dbReference type="Gene3D" id="3.40.630.30">
    <property type="match status" value="1"/>
</dbReference>
<dbReference type="PROSITE" id="PS51186">
    <property type="entry name" value="GNAT"/>
    <property type="match status" value="1"/>
</dbReference>
<feature type="domain" description="N-acetyltransferase" evidence="1">
    <location>
        <begin position="5"/>
        <end position="141"/>
    </location>
</feature>
<dbReference type="CDD" id="cd04301">
    <property type="entry name" value="NAT_SF"/>
    <property type="match status" value="1"/>
</dbReference>
<dbReference type="Pfam" id="PF13673">
    <property type="entry name" value="Acetyltransf_10"/>
    <property type="match status" value="1"/>
</dbReference>
<dbReference type="EMBL" id="VLLI01000001">
    <property type="protein sequence ID" value="TWJ04718.1"/>
    <property type="molecule type" value="Genomic_DNA"/>
</dbReference>
<evidence type="ECO:0000313" key="2">
    <source>
        <dbReference type="EMBL" id="TWJ04718.1"/>
    </source>
</evidence>
<dbReference type="Proteomes" id="UP000317010">
    <property type="component" value="Unassembled WGS sequence"/>
</dbReference>
<keyword evidence="2" id="KW-0808">Transferase</keyword>
<dbReference type="AlphaFoldDB" id="A0A562UFY6"/>
<keyword evidence="3" id="KW-1185">Reference proteome</keyword>
<proteinExistence type="predicted"/>
<dbReference type="InterPro" id="IPR016181">
    <property type="entry name" value="Acyl_CoA_acyltransferase"/>
</dbReference>
<comment type="caution">
    <text evidence="2">The sequence shown here is derived from an EMBL/GenBank/DDBJ whole genome shotgun (WGS) entry which is preliminary data.</text>
</comment>
<evidence type="ECO:0000313" key="3">
    <source>
        <dbReference type="Proteomes" id="UP000317010"/>
    </source>
</evidence>
<name>A0A562UFY6_9SPHI</name>
<accession>A0A562UFY6</accession>
<protein>
    <submittedName>
        <fullName evidence="2">Putative GNAT family N-acyltransferase</fullName>
    </submittedName>
</protein>
<sequence>MPEKIQVNKTTDSNELEKVFAIRREVFVVEQNCPPELEWEFEDESNHFLATVDGEPAGACRWRKTDKGFKLERFAVLKKFRGMGIGQELVKSVLEDLPADADYVYMHAQIQAVPLYEKFNFEKTGPEFEEAGIRHYKMIRK</sequence>